<gene>
    <name evidence="1" type="ORF">Cboi02_000165500</name>
</gene>
<organism evidence="1 2">
    <name type="scientific">Candida boidinii</name>
    <name type="common">Yeast</name>
    <dbReference type="NCBI Taxonomy" id="5477"/>
    <lineage>
        <taxon>Eukaryota</taxon>
        <taxon>Fungi</taxon>
        <taxon>Dikarya</taxon>
        <taxon>Ascomycota</taxon>
        <taxon>Saccharomycotina</taxon>
        <taxon>Pichiomycetes</taxon>
        <taxon>Pichiales</taxon>
        <taxon>Pichiaceae</taxon>
        <taxon>Ogataea</taxon>
        <taxon>Ogataea/Candida clade</taxon>
    </lineage>
</organism>
<dbReference type="AlphaFoldDB" id="A0A9W6SWE7"/>
<keyword evidence="2" id="KW-1185">Reference proteome</keyword>
<comment type="caution">
    <text evidence="1">The sequence shown here is derived from an EMBL/GenBank/DDBJ whole genome shotgun (WGS) entry which is preliminary data.</text>
</comment>
<accession>A0A9W6SWE7</accession>
<protein>
    <submittedName>
        <fullName evidence="1">Unnamed protein product</fullName>
    </submittedName>
</protein>
<name>A0A9W6SWE7_CANBO</name>
<sequence length="73" mass="7760">MKDPPIPVEWQVFSSGCPASHWTAETELTLAGIKSPNPVDSVNTFPCQPVEKALVAGHWQSLTGLTAPLCSKG</sequence>
<proteinExistence type="predicted"/>
<dbReference type="Proteomes" id="UP001165120">
    <property type="component" value="Unassembled WGS sequence"/>
</dbReference>
<reference evidence="1" key="1">
    <citation type="submission" date="2023-04" db="EMBL/GenBank/DDBJ databases">
        <title>Candida boidinii NBRC 10035.</title>
        <authorList>
            <person name="Ichikawa N."/>
            <person name="Sato H."/>
            <person name="Tonouchi N."/>
        </authorList>
    </citation>
    <scope>NUCLEOTIDE SEQUENCE</scope>
    <source>
        <strain evidence="1">NBRC 10035</strain>
    </source>
</reference>
<dbReference type="EMBL" id="BSXN01000415">
    <property type="protein sequence ID" value="GME68432.1"/>
    <property type="molecule type" value="Genomic_DNA"/>
</dbReference>
<evidence type="ECO:0000313" key="2">
    <source>
        <dbReference type="Proteomes" id="UP001165120"/>
    </source>
</evidence>
<evidence type="ECO:0000313" key="1">
    <source>
        <dbReference type="EMBL" id="GME68432.1"/>
    </source>
</evidence>